<gene>
    <name evidence="1" type="ORF">ECRASSUSDP1_LOCUS19783</name>
</gene>
<reference evidence="1" key="1">
    <citation type="submission" date="2023-07" db="EMBL/GenBank/DDBJ databases">
        <authorList>
            <consortium name="AG Swart"/>
            <person name="Singh M."/>
            <person name="Singh A."/>
            <person name="Seah K."/>
            <person name="Emmerich C."/>
        </authorList>
    </citation>
    <scope>NUCLEOTIDE SEQUENCE</scope>
    <source>
        <strain evidence="1">DP1</strain>
    </source>
</reference>
<protein>
    <submittedName>
        <fullName evidence="1">Uncharacterized protein</fullName>
    </submittedName>
</protein>
<comment type="caution">
    <text evidence="1">The sequence shown here is derived from an EMBL/GenBank/DDBJ whole genome shotgun (WGS) entry which is preliminary data.</text>
</comment>
<sequence length="261" mass="29995">MSLSTTEEKETHFCERYFFESLHYIQENKKLAASGSHGYKSKIELCYNNKLPGSWKPLRITSLPESYFPHIVFRVDKELSKKHDYDFLLNMDLSGKKSLSILNFTNEKKVKVTLIYRPLLKICSKLLQKVVLCRLVLTGRQFNNIFLSLLNTLEFIFFMCRIGTKNVCVPINMKTLSESITFDSCSSPENSILSFGDPEVDNILNFLTSESLLKSLKTAKMKIIITLEQVCAFQDAHPETGNTVFNFQNQTTYQNYSTSAK</sequence>
<organism evidence="1 2">
    <name type="scientific">Euplotes crassus</name>
    <dbReference type="NCBI Taxonomy" id="5936"/>
    <lineage>
        <taxon>Eukaryota</taxon>
        <taxon>Sar</taxon>
        <taxon>Alveolata</taxon>
        <taxon>Ciliophora</taxon>
        <taxon>Intramacronucleata</taxon>
        <taxon>Spirotrichea</taxon>
        <taxon>Hypotrichia</taxon>
        <taxon>Euplotida</taxon>
        <taxon>Euplotidae</taxon>
        <taxon>Moneuplotes</taxon>
    </lineage>
</organism>
<accession>A0AAD1XSE2</accession>
<name>A0AAD1XSE2_EUPCR</name>
<dbReference type="Proteomes" id="UP001295684">
    <property type="component" value="Unassembled WGS sequence"/>
</dbReference>
<evidence type="ECO:0000313" key="2">
    <source>
        <dbReference type="Proteomes" id="UP001295684"/>
    </source>
</evidence>
<evidence type="ECO:0000313" key="1">
    <source>
        <dbReference type="EMBL" id="CAI2378388.1"/>
    </source>
</evidence>
<keyword evidence="2" id="KW-1185">Reference proteome</keyword>
<dbReference type="AlphaFoldDB" id="A0AAD1XSE2"/>
<proteinExistence type="predicted"/>
<dbReference type="EMBL" id="CAMPGE010020107">
    <property type="protein sequence ID" value="CAI2378388.1"/>
    <property type="molecule type" value="Genomic_DNA"/>
</dbReference>